<feature type="compositionally biased region" description="Polar residues" evidence="3">
    <location>
        <begin position="103"/>
        <end position="118"/>
    </location>
</feature>
<dbReference type="Gene3D" id="3.90.1750.10">
    <property type="entry name" value="Hect, E3 ligase catalytic domains"/>
    <property type="match status" value="1"/>
</dbReference>
<dbReference type="PROSITE" id="PS51140">
    <property type="entry name" value="CUE"/>
    <property type="match status" value="1"/>
</dbReference>
<accession>A0A6S7HQD9</accession>
<dbReference type="PROSITE" id="PS50237">
    <property type="entry name" value="HECT"/>
    <property type="match status" value="1"/>
</dbReference>
<dbReference type="CDD" id="cd14279">
    <property type="entry name" value="CUE"/>
    <property type="match status" value="1"/>
</dbReference>
<organism evidence="4 5">
    <name type="scientific">Paramuricea clavata</name>
    <name type="common">Red gorgonian</name>
    <name type="synonym">Violescent sea-whip</name>
    <dbReference type="NCBI Taxonomy" id="317549"/>
    <lineage>
        <taxon>Eukaryota</taxon>
        <taxon>Metazoa</taxon>
        <taxon>Cnidaria</taxon>
        <taxon>Anthozoa</taxon>
        <taxon>Octocorallia</taxon>
        <taxon>Malacalcyonacea</taxon>
        <taxon>Plexauridae</taxon>
        <taxon>Paramuricea</taxon>
    </lineage>
</organism>
<dbReference type="Gene3D" id="1.10.8.10">
    <property type="entry name" value="DNA helicase RuvA subunit, C-terminal domain"/>
    <property type="match status" value="1"/>
</dbReference>
<keyword evidence="5" id="KW-1185">Reference proteome</keyword>
<dbReference type="EMBL" id="CACRXK020005866">
    <property type="protein sequence ID" value="CAB4007654.1"/>
    <property type="molecule type" value="Genomic_DNA"/>
</dbReference>
<evidence type="ECO:0000256" key="2">
    <source>
        <dbReference type="PROSITE-ProRule" id="PRU00104"/>
    </source>
</evidence>
<dbReference type="GO" id="GO:0043130">
    <property type="term" value="F:ubiquitin binding"/>
    <property type="evidence" value="ECO:0007669"/>
    <property type="project" value="InterPro"/>
</dbReference>
<dbReference type="SUPFAM" id="SSF46934">
    <property type="entry name" value="UBA-like"/>
    <property type="match status" value="1"/>
</dbReference>
<keyword evidence="1 2" id="KW-0833">Ubl conjugation pathway</keyword>
<evidence type="ECO:0000256" key="1">
    <source>
        <dbReference type="ARBA" id="ARBA00022786"/>
    </source>
</evidence>
<gene>
    <name evidence="4" type="ORF">PACLA_8A001724</name>
</gene>
<name>A0A6S7HQD9_PARCT</name>
<comment type="caution">
    <text evidence="4">The sequence shown here is derived from an EMBL/GenBank/DDBJ whole genome shotgun (WGS) entry which is preliminary data.</text>
</comment>
<evidence type="ECO:0000256" key="3">
    <source>
        <dbReference type="SAM" id="MobiDB-lite"/>
    </source>
</evidence>
<dbReference type="InterPro" id="IPR003892">
    <property type="entry name" value="CUE"/>
</dbReference>
<dbReference type="InterPro" id="IPR009060">
    <property type="entry name" value="UBA-like_sf"/>
</dbReference>
<dbReference type="SUPFAM" id="SSF56204">
    <property type="entry name" value="Hect, E3 ligase catalytic domain"/>
    <property type="match status" value="1"/>
</dbReference>
<dbReference type="GO" id="GO:0016874">
    <property type="term" value="F:ligase activity"/>
    <property type="evidence" value="ECO:0007669"/>
    <property type="project" value="UniProtKB-KW"/>
</dbReference>
<dbReference type="InterPro" id="IPR000569">
    <property type="entry name" value="HECT_dom"/>
</dbReference>
<comment type="caution">
    <text evidence="2">Lacks conserved residue(s) required for the propagation of feature annotation.</text>
</comment>
<evidence type="ECO:0000313" key="5">
    <source>
        <dbReference type="Proteomes" id="UP001152795"/>
    </source>
</evidence>
<feature type="region of interest" description="Disordered" evidence="3">
    <location>
        <begin position="83"/>
        <end position="119"/>
    </location>
</feature>
<dbReference type="InterPro" id="IPR035983">
    <property type="entry name" value="Hect_E3_ubiquitin_ligase"/>
</dbReference>
<evidence type="ECO:0000313" key="4">
    <source>
        <dbReference type="EMBL" id="CAB4007654.1"/>
    </source>
</evidence>
<dbReference type="Pfam" id="PF02845">
    <property type="entry name" value="CUE"/>
    <property type="match status" value="1"/>
</dbReference>
<dbReference type="OrthoDB" id="10450883at2759"/>
<dbReference type="AlphaFoldDB" id="A0A6S7HQD9"/>
<keyword evidence="4" id="KW-0436">Ligase</keyword>
<protein>
    <submittedName>
        <fullName evidence="4">Probable E3 ubiquitin- ligase hulA isoform X1</fullName>
    </submittedName>
</protein>
<dbReference type="Proteomes" id="UP001152795">
    <property type="component" value="Unassembled WGS sequence"/>
</dbReference>
<proteinExistence type="predicted"/>
<dbReference type="GO" id="GO:0004842">
    <property type="term" value="F:ubiquitin-protein transferase activity"/>
    <property type="evidence" value="ECO:0007669"/>
    <property type="project" value="InterPro"/>
</dbReference>
<sequence length="442" mass="49292">MVCVIFGQLFEERQSTQSMQHGTISSELNQAFRLPRNINTSNTSTTIAVEGKPGLGPSQPVSLPQQSLNLSVPSFNSQLNYGNVKMGRRSGPIRPRRSGTRRCSNMQSNGCSSQPSPSDRNELFLKDVYLLPRPTYDRVPRREAKANLQKEGFCVDACTFDKSFEFVKSSETSVIAVNLPSGQRITGKVLKHVAGNGLVYIRSCTDVEFQMSGEGSLSSEEEIITSNFSSPSCLPRQYSGTRCLEQSPSIGETATSQLQHISEMFPFLDHETISKTLSNANMNVEVAIDKLLGPEVHDDPDTHNEPEDIADDDELWDTSWNPLQSLKRFTRAVVNTFGEEMDVVINRNKDMLQQVVRKYEHPEFDITKHLNVSFVNEPGVDAGGLTREYFHILMDRLQKPLGSLDLFEGRKGHLLPMHKYDLVPGGLFALVGSKDGLTLNFE</sequence>
<reference evidence="4" key="1">
    <citation type="submission" date="2020-04" db="EMBL/GenBank/DDBJ databases">
        <authorList>
            <person name="Alioto T."/>
            <person name="Alioto T."/>
            <person name="Gomez Garrido J."/>
        </authorList>
    </citation>
    <scope>NUCLEOTIDE SEQUENCE</scope>
    <source>
        <strain evidence="4">A484AB</strain>
    </source>
</reference>